<evidence type="ECO:0008006" key="3">
    <source>
        <dbReference type="Google" id="ProtNLM"/>
    </source>
</evidence>
<evidence type="ECO:0000313" key="1">
    <source>
        <dbReference type="EMBL" id="WUV46249.1"/>
    </source>
</evidence>
<gene>
    <name evidence="1" type="ORF">OG563_45555</name>
</gene>
<name>A0ABZ1YWW6_9NOCA</name>
<dbReference type="EMBL" id="CP109441">
    <property type="protein sequence ID" value="WUV46249.1"/>
    <property type="molecule type" value="Genomic_DNA"/>
</dbReference>
<keyword evidence="2" id="KW-1185">Reference proteome</keyword>
<dbReference type="RefSeq" id="WP_327099510.1">
    <property type="nucleotide sequence ID" value="NZ_CP109149.1"/>
</dbReference>
<protein>
    <recommendedName>
        <fullName evidence="3">DUF4254 domain-containing protein</fullName>
    </recommendedName>
</protein>
<accession>A0ABZ1YWW6</accession>
<reference evidence="1" key="1">
    <citation type="submission" date="2022-10" db="EMBL/GenBank/DDBJ databases">
        <title>The complete genomes of actinobacterial strains from the NBC collection.</title>
        <authorList>
            <person name="Joergensen T.S."/>
            <person name="Alvarez Arevalo M."/>
            <person name="Sterndorff E.B."/>
            <person name="Faurdal D."/>
            <person name="Vuksanovic O."/>
            <person name="Mourched A.-S."/>
            <person name="Charusanti P."/>
            <person name="Shaw S."/>
            <person name="Blin K."/>
            <person name="Weber T."/>
        </authorList>
    </citation>
    <scope>NUCLEOTIDE SEQUENCE</scope>
    <source>
        <strain evidence="1">NBC_01482</strain>
    </source>
</reference>
<proteinExistence type="predicted"/>
<dbReference type="Proteomes" id="UP001432062">
    <property type="component" value="Chromosome"/>
</dbReference>
<organism evidence="1 2">
    <name type="scientific">Nocardia vinacea</name>
    <dbReference type="NCBI Taxonomy" id="96468"/>
    <lineage>
        <taxon>Bacteria</taxon>
        <taxon>Bacillati</taxon>
        <taxon>Actinomycetota</taxon>
        <taxon>Actinomycetes</taxon>
        <taxon>Mycobacteriales</taxon>
        <taxon>Nocardiaceae</taxon>
        <taxon>Nocardia</taxon>
    </lineage>
</organism>
<evidence type="ECO:0000313" key="2">
    <source>
        <dbReference type="Proteomes" id="UP001432062"/>
    </source>
</evidence>
<sequence length="123" mass="13538">MADILDVLHARCAEVAGEAILSGEEHPSLTLTTREVADLLNHLADLRRRYHDIDLAYRELDHRYTVLRRATGDATASLDRIRATLAQRTAHPEALTRQACTIARFAAENLSAASMDSETTSGP</sequence>